<keyword evidence="1" id="KW-0812">Transmembrane</keyword>
<feature type="transmembrane region" description="Helical" evidence="1">
    <location>
        <begin position="105"/>
        <end position="124"/>
    </location>
</feature>
<accession>A0A172Q547</accession>
<dbReference type="EMBL" id="CP014699">
    <property type="protein sequence ID" value="AND78579.1"/>
    <property type="molecule type" value="Genomic_DNA"/>
</dbReference>
<dbReference type="STRING" id="1811193.A0O21_00340"/>
<evidence type="ECO:0000313" key="2">
    <source>
        <dbReference type="EMBL" id="AND78579.1"/>
    </source>
</evidence>
<dbReference type="Pfam" id="PF11457">
    <property type="entry name" value="DUF3021"/>
    <property type="match status" value="1"/>
</dbReference>
<dbReference type="RefSeq" id="WP_067059924.1">
    <property type="nucleotide sequence ID" value="NZ_CP014699.1"/>
</dbReference>
<dbReference type="OrthoDB" id="2220542at2"/>
<evidence type="ECO:0008006" key="4">
    <source>
        <dbReference type="Google" id="ProtNLM"/>
    </source>
</evidence>
<feature type="transmembrane region" description="Helical" evidence="1">
    <location>
        <begin position="45"/>
        <end position="65"/>
    </location>
</feature>
<feature type="transmembrane region" description="Helical" evidence="1">
    <location>
        <begin position="77"/>
        <end position="99"/>
    </location>
</feature>
<evidence type="ECO:0000313" key="3">
    <source>
        <dbReference type="Proteomes" id="UP000077317"/>
    </source>
</evidence>
<sequence>MKTRWQRIFSKEVTIEYKTGVYSMCALVFIAFYECWQASYQISVFYLFELIFLAYFLAYLQVYLFHNFDEAEKLSGWGLAGLLVSSCIYGLCGQLLGWFDGSWTVSLIFMLYMAVCYLSVFAANKIKRRIDSQRLNQLLENYKERKQK</sequence>
<keyword evidence="3" id="KW-1185">Reference proteome</keyword>
<reference evidence="2 3" key="1">
    <citation type="journal article" date="2016" name="Int. J. Syst. Evol. Microbiol.">
        <title>Streptococcuspantholopis sp. nov., isolated from faeces of the Tibetan antelope (Pantholops hodgsonii).</title>
        <authorList>
            <person name="Bai X."/>
            <person name="Xiong Y."/>
            <person name="Lu S."/>
            <person name="Jin D."/>
            <person name="Lai X."/>
            <person name="Yang J."/>
            <person name="Niu L."/>
            <person name="Hu S."/>
            <person name="Meng X."/>
            <person name="Pu J."/>
            <person name="Ye C."/>
            <person name="Xu J."/>
        </authorList>
    </citation>
    <scope>NUCLEOTIDE SEQUENCE [LARGE SCALE GENOMIC DNA]</scope>
    <source>
        <strain evidence="2 3">TA 26</strain>
    </source>
</reference>
<proteinExistence type="predicted"/>
<protein>
    <recommendedName>
        <fullName evidence="4">DUF3021 domain-containing protein</fullName>
    </recommendedName>
</protein>
<gene>
    <name evidence="2" type="ORF">A0O21_00340</name>
</gene>
<keyword evidence="1" id="KW-0472">Membrane</keyword>
<dbReference type="InterPro" id="IPR021560">
    <property type="entry name" value="DUF3021"/>
</dbReference>
<dbReference type="KEGG" id="spat:A0O21_00340"/>
<keyword evidence="1" id="KW-1133">Transmembrane helix</keyword>
<feature type="transmembrane region" description="Helical" evidence="1">
    <location>
        <begin position="21"/>
        <end position="39"/>
    </location>
</feature>
<reference evidence="3" key="2">
    <citation type="submission" date="2016-03" db="EMBL/GenBank/DDBJ databases">
        <title>Streptococcus antelopensis sp. nov., isolated from the feces of the Tibetan antelope (Pantholops hodgsonii) in Hoh Xil National Nature Reserve, Qinghai, China.</title>
        <authorList>
            <person name="Bai X."/>
        </authorList>
    </citation>
    <scope>NUCLEOTIDE SEQUENCE [LARGE SCALE GENOMIC DNA]</scope>
    <source>
        <strain evidence="3">TA 26</strain>
    </source>
</reference>
<dbReference type="Proteomes" id="UP000077317">
    <property type="component" value="Chromosome"/>
</dbReference>
<name>A0A172Q547_9STRE</name>
<dbReference type="SUPFAM" id="SSF103473">
    <property type="entry name" value="MFS general substrate transporter"/>
    <property type="match status" value="1"/>
</dbReference>
<evidence type="ECO:0000256" key="1">
    <source>
        <dbReference type="SAM" id="Phobius"/>
    </source>
</evidence>
<dbReference type="InterPro" id="IPR036259">
    <property type="entry name" value="MFS_trans_sf"/>
</dbReference>
<dbReference type="AlphaFoldDB" id="A0A172Q547"/>
<organism evidence="2 3">
    <name type="scientific">Streptococcus pantholopis</name>
    <dbReference type="NCBI Taxonomy" id="1811193"/>
    <lineage>
        <taxon>Bacteria</taxon>
        <taxon>Bacillati</taxon>
        <taxon>Bacillota</taxon>
        <taxon>Bacilli</taxon>
        <taxon>Lactobacillales</taxon>
        <taxon>Streptococcaceae</taxon>
        <taxon>Streptococcus</taxon>
    </lineage>
</organism>